<keyword evidence="1" id="KW-1133">Transmembrane helix</keyword>
<dbReference type="OrthoDB" id="14549at194"/>
<name>A0A7M1LFY6_9BACT</name>
<accession>A0A7M1LFY6</accession>
<proteinExistence type="predicted"/>
<organism evidence="2 3">
    <name type="scientific">Campylobacter corcagiensis</name>
    <dbReference type="NCBI Taxonomy" id="1448857"/>
    <lineage>
        <taxon>Bacteria</taxon>
        <taxon>Pseudomonadati</taxon>
        <taxon>Campylobacterota</taxon>
        <taxon>Epsilonproteobacteria</taxon>
        <taxon>Campylobacterales</taxon>
        <taxon>Campylobacteraceae</taxon>
        <taxon>Campylobacter</taxon>
    </lineage>
</organism>
<evidence type="ECO:0000313" key="3">
    <source>
        <dbReference type="Proteomes" id="UP000594749"/>
    </source>
</evidence>
<dbReference type="Proteomes" id="UP000594749">
    <property type="component" value="Chromosome"/>
</dbReference>
<reference evidence="2 3" key="1">
    <citation type="submission" date="2020-10" db="EMBL/GenBank/DDBJ databases">
        <title>Campylobacter and Helicobacter PacBio genomes.</title>
        <authorList>
            <person name="Lane C."/>
        </authorList>
    </citation>
    <scope>NUCLEOTIDE SEQUENCE [LARGE SCALE GENOMIC DNA]</scope>
    <source>
        <strain evidence="2 3">2016D-0077</strain>
    </source>
</reference>
<evidence type="ECO:0000313" key="2">
    <source>
        <dbReference type="EMBL" id="QOQ87340.1"/>
    </source>
</evidence>
<protein>
    <submittedName>
        <fullName evidence="2">Uncharacterized protein</fullName>
    </submittedName>
</protein>
<sequence>MGEVVKLEPIKNISINPLDALLSAYDRNHDFKIDNKDIIYNYIFLILYVFVFFYLNLLYI</sequence>
<dbReference type="AlphaFoldDB" id="A0A7M1LFY6"/>
<feature type="transmembrane region" description="Helical" evidence="1">
    <location>
        <begin position="39"/>
        <end position="59"/>
    </location>
</feature>
<keyword evidence="3" id="KW-1185">Reference proteome</keyword>
<dbReference type="RefSeq" id="WP_025803913.1">
    <property type="nucleotide sequence ID" value="NZ_CP053842.1"/>
</dbReference>
<keyword evidence="1" id="KW-0812">Transmembrane</keyword>
<evidence type="ECO:0000256" key="1">
    <source>
        <dbReference type="SAM" id="Phobius"/>
    </source>
</evidence>
<keyword evidence="1" id="KW-0472">Membrane</keyword>
<dbReference type="EMBL" id="CP063078">
    <property type="protein sequence ID" value="QOQ87340.1"/>
    <property type="molecule type" value="Genomic_DNA"/>
</dbReference>
<gene>
    <name evidence="2" type="ORF">IMC76_00520</name>
</gene>